<keyword evidence="17" id="KW-1185">Reference proteome</keyword>
<dbReference type="PROSITE" id="PS51379">
    <property type="entry name" value="4FE4S_FER_2"/>
    <property type="match status" value="2"/>
</dbReference>
<evidence type="ECO:0000256" key="3">
    <source>
        <dbReference type="ARBA" id="ARBA00022485"/>
    </source>
</evidence>
<dbReference type="InterPro" id="IPR050722">
    <property type="entry name" value="Pyruvate:ferred/Flavod_OxRd"/>
</dbReference>
<dbReference type="GO" id="GO:0030976">
    <property type="term" value="F:thiamine pyrophosphate binding"/>
    <property type="evidence" value="ECO:0007669"/>
    <property type="project" value="InterPro"/>
</dbReference>
<feature type="binding site" evidence="10">
    <location>
        <position position="31"/>
    </location>
    <ligand>
        <name>pyruvate</name>
        <dbReference type="ChEBI" id="CHEBI:15361"/>
    </ligand>
</feature>
<dbReference type="Gene3D" id="3.40.50.920">
    <property type="match status" value="1"/>
</dbReference>
<keyword evidence="15" id="KW-0670">Pyruvate</keyword>
<evidence type="ECO:0000256" key="5">
    <source>
        <dbReference type="ARBA" id="ARBA00022982"/>
    </source>
</evidence>
<dbReference type="Proteomes" id="UP000199135">
    <property type="component" value="Unassembled WGS sequence"/>
</dbReference>
<feature type="binding site" evidence="12">
    <location>
        <position position="759"/>
    </location>
    <ligand>
        <name>[4Fe-4S] cluster</name>
        <dbReference type="ChEBI" id="CHEBI:49883"/>
        <label>2</label>
    </ligand>
</feature>
<dbReference type="Pfam" id="PF17147">
    <property type="entry name" value="PFOR_II"/>
    <property type="match status" value="1"/>
</dbReference>
<dbReference type="SUPFAM" id="SSF54862">
    <property type="entry name" value="4Fe-4S ferredoxins"/>
    <property type="match status" value="1"/>
</dbReference>
<dbReference type="GO" id="GO:0005506">
    <property type="term" value="F:iron ion binding"/>
    <property type="evidence" value="ECO:0007669"/>
    <property type="project" value="InterPro"/>
</dbReference>
<keyword evidence="4 12" id="KW-0479">Metal-binding</keyword>
<evidence type="ECO:0000256" key="9">
    <source>
        <dbReference type="PIRNR" id="PIRNR000159"/>
    </source>
</evidence>
<dbReference type="FunFam" id="3.40.50.920:FF:000007">
    <property type="entry name" value="Pyruvate:ferredoxin (Flavodoxin) oxidoreductase"/>
    <property type="match status" value="1"/>
</dbReference>
<feature type="binding site" evidence="12">
    <location>
        <position position="700"/>
    </location>
    <ligand>
        <name>[4Fe-4S] cluster</name>
        <dbReference type="ChEBI" id="CHEBI:49883"/>
        <label>1</label>
    </ligand>
</feature>
<dbReference type="SUPFAM" id="SSF53323">
    <property type="entry name" value="Pyruvate-ferredoxin oxidoreductase, PFOR, domain III"/>
    <property type="match status" value="1"/>
</dbReference>
<name>A0A1H9Q5X3_9ACTN</name>
<dbReference type="GO" id="GO:0051539">
    <property type="term" value="F:4 iron, 4 sulfur cluster binding"/>
    <property type="evidence" value="ECO:0007669"/>
    <property type="project" value="UniProtKB-KW"/>
</dbReference>
<sequence>MARKFKSMDGNEAAAWVSYAFTEVAGIYPITPSSPMADHVDQWAAKGLKNVFGTPVRVVEMESEAGASGTVHGSLGAGALTTTYTASQGLLLMIPNMYKIAGEGLPGVFHVSARTVASHALNIFGDHSDVMACRQTGFAMLAEGNVQEVMDLAPVAHLAAIEGKVPFLNFFDGFRTSHEIQKVATWDFDDLADMLDMDAVQEFRDHALNPEHPHARGAHENGDIFFQHREACNSYYDALPAVVQGYMDKINEKLGTDYHLFDYYGAEDADRVVVCMGSFCDTLEEVIDYLNAHGEKVGLVKVRLYRPWSVKDFVAALPKSVKKVAVLDRTKEPGSIGEPLYQDVVSALYESGMTDLVTVGGRYGLGSKDEPPAAAFAIYEELKKDEPKREFTVGIVDDVTNLSLPMDEDAPNTSAPGTIECKFWGLGGDGTVGANKNSIKIIGDHTDKYVQAYFQYDSKKTGGVTISHLRFGDSPIRSPYYVTKADFVACHNPSYIIKGFKMVRDVKPGGAFLVNCQWSDEEFAKHMPANAKRYIAKNDINVYLIDAIDLAAKVGMGKRTNTVLQSAFFALAKVLPAEDALQYMKDAATKSYSKKGEAIVAANHKAIDAGATAFRKFEVPADWATAEDKPEVLSLEGREAIVKQVKDLLTPINKMDGDSLPVSAFKCNPDGQWELGASAYEKRGTAVMVPRWDETKCIQCNQCAYVCPHATIRPVAMTADEAAAAPEAMKMSDLKIPKDTGYKFAIAVSPLDCMGCWNCLAVCPKSDLKEGGALTMVPQEEEAAQAEVWDYAVKKVSEKTELANDKNVKGSQFHKPLLEFSGSCAGCAETSYARLVTQLFGDRMFISNATGCSSIWGNPAATAPYTVNAEGHGPAWNNSLFEDNAEHGLGFNVGYEAEQDRLVAATEALLDTDVSDEFKAAAQAWLESRNDSALSRSVSDAYIEALEKNGSDTARAILADKSYLSKKSFWIFGGDGWAYDIGFGGLDHVLASGRNVNVFVFDTEVYSNTGGQASKASNIGQVAQFAAAGKETKKKSLAEIEMSYGYVYVAQVAMGANQAQTLKAIAEAEAYDGPSLIIGYSPCEMHSIAKGGMMHCQEEMKKAVDCGYWNLFRFNPAAEPGKKFSLDSKEPKGGYQEFLKNEARYSRLTREFPERAEQLFEQNEKNAMERYEHLLKLKAMYAEA</sequence>
<accession>A0A1H9Q5X3</accession>
<dbReference type="SUPFAM" id="SSF52922">
    <property type="entry name" value="TK C-terminal domain-like"/>
    <property type="match status" value="1"/>
</dbReference>
<proteinExistence type="inferred from homology"/>
<dbReference type="InterPro" id="IPR011766">
    <property type="entry name" value="TPP_enzyme_TPP-bd"/>
</dbReference>
<dbReference type="PIRSF" id="PIRSF000159">
    <property type="entry name" value="NifJ"/>
    <property type="match status" value="1"/>
</dbReference>
<evidence type="ECO:0000256" key="12">
    <source>
        <dbReference type="PIRSR" id="PIRSR000159-50"/>
    </source>
</evidence>
<evidence type="ECO:0000256" key="8">
    <source>
        <dbReference type="ARBA" id="ARBA00023014"/>
    </source>
</evidence>
<feature type="binding site" evidence="12">
    <location>
        <position position="753"/>
    </location>
    <ligand>
        <name>[4Fe-4S] cluster</name>
        <dbReference type="ChEBI" id="CHEBI:49883"/>
        <label>2</label>
    </ligand>
</feature>
<comment type="cofactor">
    <cofactor evidence="12">
        <name>[4Fe-4S] cluster</name>
        <dbReference type="ChEBI" id="CHEBI:49883"/>
    </cofactor>
    <text evidence="12">Binds 3 [4Fe-4S] clusters per subunit.</text>
</comment>
<dbReference type="GO" id="GO:0000287">
    <property type="term" value="F:magnesium ion binding"/>
    <property type="evidence" value="ECO:0007669"/>
    <property type="project" value="UniProtKB-ARBA"/>
</dbReference>
<dbReference type="Gene3D" id="4.10.780.10">
    <property type="entry name" value="Pyruvate-flavodoxin oxidoreductase, EKR domain"/>
    <property type="match status" value="1"/>
</dbReference>
<dbReference type="InterPro" id="IPR002880">
    <property type="entry name" value="Pyrv_Fd/Flavodoxin_OxRdtase_N"/>
</dbReference>
<comment type="similarity">
    <text evidence="1 9">Belongs to the pyruvate:ferredoxin/flavodoxin oxidoreductase family.</text>
</comment>
<evidence type="ECO:0000256" key="7">
    <source>
        <dbReference type="ARBA" id="ARBA00023004"/>
    </source>
</evidence>
<dbReference type="GO" id="GO:0022900">
    <property type="term" value="P:electron transport chain"/>
    <property type="evidence" value="ECO:0007669"/>
    <property type="project" value="InterPro"/>
</dbReference>
<feature type="binding site" evidence="10">
    <location>
        <begin position="974"/>
        <end position="977"/>
    </location>
    <ligand>
        <name>thiamine diphosphate</name>
        <dbReference type="ChEBI" id="CHEBI:58937"/>
    </ligand>
</feature>
<dbReference type="GO" id="GO:0016903">
    <property type="term" value="F:oxidoreductase activity, acting on the aldehyde or oxo group of donors"/>
    <property type="evidence" value="ECO:0007669"/>
    <property type="project" value="InterPro"/>
</dbReference>
<feature type="binding site" evidence="10">
    <location>
        <position position="114"/>
    </location>
    <ligand>
        <name>pyruvate</name>
        <dbReference type="ChEBI" id="CHEBI:15361"/>
    </ligand>
</feature>
<dbReference type="InterPro" id="IPR002869">
    <property type="entry name" value="Pyrv_flavodox_OxRed_cen"/>
</dbReference>
<dbReference type="InterPro" id="IPR037112">
    <property type="entry name" value="Pyrv-flavodox_OxR_EKR_sf"/>
</dbReference>
<dbReference type="PROSITE" id="PS00198">
    <property type="entry name" value="4FE4S_FER_1"/>
    <property type="match status" value="1"/>
</dbReference>
<keyword evidence="3 12" id="KW-0004">4Fe-4S</keyword>
<evidence type="ECO:0000313" key="15">
    <source>
        <dbReference type="EMBL" id="SER55812.1"/>
    </source>
</evidence>
<dbReference type="EMBL" id="FNWT01000010">
    <property type="protein sequence ID" value="SEH64991.1"/>
    <property type="molecule type" value="Genomic_DNA"/>
</dbReference>
<feature type="site" description="Important for catalytic activity" evidence="11">
    <location>
        <position position="1008"/>
    </location>
</feature>
<reference evidence="16 17" key="1">
    <citation type="submission" date="2016-10" db="EMBL/GenBank/DDBJ databases">
        <authorList>
            <person name="Varghese N."/>
            <person name="Submissions S."/>
        </authorList>
    </citation>
    <scope>NUCLEOTIDE SEQUENCE [LARGE SCALE GENOMIC DNA]</scope>
    <source>
        <strain evidence="16">KHGC19</strain>
        <strain evidence="14 17">WCP15</strain>
    </source>
</reference>
<dbReference type="NCBIfam" id="TIGR02176">
    <property type="entry name" value="pyruv_ox_red"/>
    <property type="match status" value="1"/>
</dbReference>
<dbReference type="InterPro" id="IPR017900">
    <property type="entry name" value="4Fe4S_Fe_S_CS"/>
</dbReference>
<dbReference type="Proteomes" id="UP000199128">
    <property type="component" value="Unassembled WGS sequence"/>
</dbReference>
<feature type="site" description="Important for catalytic activity" evidence="11">
    <location>
        <position position="31"/>
    </location>
</feature>
<evidence type="ECO:0000313" key="14">
    <source>
        <dbReference type="EMBL" id="SEH64991.1"/>
    </source>
</evidence>
<dbReference type="FunFam" id="3.40.50.970:FF:000012">
    <property type="entry name" value="Pyruvate:ferredoxin (Flavodoxin) oxidoreductase"/>
    <property type="match status" value="1"/>
</dbReference>
<dbReference type="InterPro" id="IPR017896">
    <property type="entry name" value="4Fe4S_Fe-S-bd"/>
</dbReference>
<dbReference type="SUPFAM" id="SSF52518">
    <property type="entry name" value="Thiamin diphosphate-binding fold (THDP-binding)"/>
    <property type="match status" value="2"/>
</dbReference>
<dbReference type="RefSeq" id="WP_078687227.1">
    <property type="nucleotide sequence ID" value="NZ_FNWT01000010.1"/>
</dbReference>
<evidence type="ECO:0000256" key="11">
    <source>
        <dbReference type="PIRSR" id="PIRSR000159-2"/>
    </source>
</evidence>
<feature type="domain" description="4Fe-4S ferredoxin-type" evidence="13">
    <location>
        <begin position="688"/>
        <end position="717"/>
    </location>
</feature>
<reference evidence="15" key="2">
    <citation type="submission" date="2016-10" db="EMBL/GenBank/DDBJ databases">
        <authorList>
            <person name="de Groot N.N."/>
        </authorList>
    </citation>
    <scope>NUCLEOTIDE SEQUENCE [LARGE SCALE GENOMIC DNA]</scope>
    <source>
        <strain evidence="15">KHGC19</strain>
    </source>
</reference>
<feature type="binding site" evidence="12">
    <location>
        <position position="756"/>
    </location>
    <ligand>
        <name>[4Fe-4S] cluster</name>
        <dbReference type="ChEBI" id="CHEBI:49883"/>
        <label>2</label>
    </ligand>
</feature>
<feature type="binding site" evidence="12">
    <location>
        <position position="852"/>
    </location>
    <ligand>
        <name>[4Fe-4S] cluster</name>
        <dbReference type="ChEBI" id="CHEBI:49883"/>
        <label>3</label>
    </ligand>
</feature>
<dbReference type="FunFam" id="3.40.50.970:FF:000041">
    <property type="entry name" value="Pyruvate:ferredoxin (Flavodoxin) oxidoreductase"/>
    <property type="match status" value="1"/>
</dbReference>
<keyword evidence="8 12" id="KW-0411">Iron-sulfur</keyword>
<dbReference type="Gene3D" id="3.30.70.20">
    <property type="match status" value="1"/>
</dbReference>
<keyword evidence="5 9" id="KW-0249">Electron transport</keyword>
<dbReference type="InterPro" id="IPR009014">
    <property type="entry name" value="Transketo_C/PFOR_II"/>
</dbReference>
<evidence type="ECO:0000256" key="6">
    <source>
        <dbReference type="ARBA" id="ARBA00023002"/>
    </source>
</evidence>
<dbReference type="InterPro" id="IPR029061">
    <property type="entry name" value="THDP-binding"/>
</dbReference>
<dbReference type="Gene3D" id="3.40.50.970">
    <property type="match status" value="2"/>
</dbReference>
<dbReference type="Pfam" id="PF12838">
    <property type="entry name" value="Fer4_7"/>
    <property type="match status" value="1"/>
</dbReference>
<dbReference type="Pfam" id="PF01855">
    <property type="entry name" value="POR_N"/>
    <property type="match status" value="1"/>
</dbReference>
<feature type="binding site" evidence="12">
    <location>
        <position position="707"/>
    </location>
    <ligand>
        <name>[4Fe-4S] cluster</name>
        <dbReference type="ChEBI" id="CHEBI:49883"/>
        <label>2</label>
    </ligand>
</feature>
<feature type="binding site" evidence="10">
    <location>
        <position position="852"/>
    </location>
    <ligand>
        <name>thiamine diphosphate</name>
        <dbReference type="ChEBI" id="CHEBI:58937"/>
    </ligand>
</feature>
<dbReference type="Gene3D" id="3.40.920.10">
    <property type="entry name" value="Pyruvate-ferredoxin oxidoreductase, PFOR, domain III"/>
    <property type="match status" value="1"/>
</dbReference>
<feature type="binding site" evidence="12">
    <location>
        <position position="697"/>
    </location>
    <ligand>
        <name>[4Fe-4S] cluster</name>
        <dbReference type="ChEBI" id="CHEBI:49883"/>
        <label>1</label>
    </ligand>
</feature>
<dbReference type="InterPro" id="IPR019456">
    <property type="entry name" value="Pyrv-flavodox_OxRtase_EKR"/>
</dbReference>
<gene>
    <name evidence="15" type="ORF">SAMN05216446_1325</name>
    <name evidence="14" type="ORF">SAMN05216447_1107</name>
</gene>
<feature type="binding site" evidence="12">
    <location>
        <position position="703"/>
    </location>
    <ligand>
        <name>[4Fe-4S] cluster</name>
        <dbReference type="ChEBI" id="CHEBI:49883"/>
        <label>1</label>
    </ligand>
</feature>
<feature type="binding site" evidence="12">
    <location>
        <position position="1083"/>
    </location>
    <ligand>
        <name>[4Fe-4S] cluster</name>
        <dbReference type="ChEBI" id="CHEBI:49883"/>
        <label>3</label>
    </ligand>
</feature>
<dbReference type="Pfam" id="PF02775">
    <property type="entry name" value="TPP_enzyme_C"/>
    <property type="match status" value="1"/>
</dbReference>
<keyword evidence="2 9" id="KW-0813">Transport</keyword>
<feature type="site" description="Important for catalytic activity" evidence="11">
    <location>
        <position position="114"/>
    </location>
</feature>
<dbReference type="CDD" id="cd03377">
    <property type="entry name" value="TPP_PFOR_PNO"/>
    <property type="match status" value="1"/>
</dbReference>
<dbReference type="PANTHER" id="PTHR32154">
    <property type="entry name" value="PYRUVATE-FLAVODOXIN OXIDOREDUCTASE-RELATED"/>
    <property type="match status" value="1"/>
</dbReference>
<dbReference type="InterPro" id="IPR033412">
    <property type="entry name" value="PFOR_II"/>
</dbReference>
<feature type="binding site" evidence="12">
    <location>
        <position position="763"/>
    </location>
    <ligand>
        <name>[4Fe-4S] cluster</name>
        <dbReference type="ChEBI" id="CHEBI:49883"/>
        <label>1</label>
    </ligand>
</feature>
<evidence type="ECO:0000256" key="2">
    <source>
        <dbReference type="ARBA" id="ARBA00022448"/>
    </source>
</evidence>
<feature type="binding site" evidence="10">
    <location>
        <position position="829"/>
    </location>
    <ligand>
        <name>thiamine diphosphate</name>
        <dbReference type="ChEBI" id="CHEBI:58937"/>
    </ligand>
</feature>
<dbReference type="SMART" id="SM00890">
    <property type="entry name" value="EKR"/>
    <property type="match status" value="1"/>
</dbReference>
<dbReference type="InterPro" id="IPR019752">
    <property type="entry name" value="Pyrv/ketoisovalerate_OxRed_cat"/>
</dbReference>
<dbReference type="Pfam" id="PF01558">
    <property type="entry name" value="POR"/>
    <property type="match status" value="1"/>
</dbReference>
<dbReference type="EMBL" id="FOGP01000004">
    <property type="protein sequence ID" value="SER55812.1"/>
    <property type="molecule type" value="Genomic_DNA"/>
</dbReference>
<dbReference type="GO" id="GO:0006979">
    <property type="term" value="P:response to oxidative stress"/>
    <property type="evidence" value="ECO:0007669"/>
    <property type="project" value="TreeGrafter"/>
</dbReference>
<keyword evidence="7 12" id="KW-0408">Iron</keyword>
<dbReference type="Pfam" id="PF10371">
    <property type="entry name" value="EKR"/>
    <property type="match status" value="1"/>
</dbReference>
<organism evidence="15 16">
    <name type="scientific">Parafannyhessea umbonata</name>
    <dbReference type="NCBI Taxonomy" id="604330"/>
    <lineage>
        <taxon>Bacteria</taxon>
        <taxon>Bacillati</taxon>
        <taxon>Actinomycetota</taxon>
        <taxon>Coriobacteriia</taxon>
        <taxon>Coriobacteriales</taxon>
        <taxon>Atopobiaceae</taxon>
        <taxon>Parafannyhessea</taxon>
    </lineage>
</organism>
<dbReference type="CDD" id="cd07034">
    <property type="entry name" value="TPP_PYR_PFOR_IOR-alpha_like"/>
    <property type="match status" value="1"/>
</dbReference>
<evidence type="ECO:0000256" key="4">
    <source>
        <dbReference type="ARBA" id="ARBA00022723"/>
    </source>
</evidence>
<dbReference type="FunFam" id="3.40.920.10:FF:000001">
    <property type="entry name" value="Pyruvate:ferredoxin (Flavodoxin) oxidoreductase"/>
    <property type="match status" value="1"/>
</dbReference>
<feature type="binding site" evidence="10">
    <location>
        <position position="64"/>
    </location>
    <ligand>
        <name>thiamine diphosphate</name>
        <dbReference type="ChEBI" id="CHEBI:58937"/>
    </ligand>
</feature>
<keyword evidence="6 9" id="KW-0560">Oxidoreductase</keyword>
<evidence type="ECO:0000259" key="13">
    <source>
        <dbReference type="PROSITE" id="PS51379"/>
    </source>
</evidence>
<protein>
    <submittedName>
        <fullName evidence="15">Pyruvate-ferredoxin/flavodoxin oxidoreductase</fullName>
    </submittedName>
</protein>
<feature type="site" description="Important for catalytic activity" evidence="11">
    <location>
        <position position="64"/>
    </location>
</feature>
<evidence type="ECO:0000313" key="16">
    <source>
        <dbReference type="Proteomes" id="UP000199128"/>
    </source>
</evidence>
<dbReference type="InterPro" id="IPR011895">
    <property type="entry name" value="Pyrv_flavodox_OxRed"/>
</dbReference>
<dbReference type="AlphaFoldDB" id="A0A1H9Q5X3"/>
<evidence type="ECO:0000256" key="10">
    <source>
        <dbReference type="PIRSR" id="PIRSR000159-1"/>
    </source>
</evidence>
<feature type="binding site" evidence="10">
    <location>
        <begin position="1003"/>
        <end position="1008"/>
    </location>
    <ligand>
        <name>thiamine diphosphate</name>
        <dbReference type="ChEBI" id="CHEBI:58937"/>
    </ligand>
</feature>
<evidence type="ECO:0000256" key="1">
    <source>
        <dbReference type="ARBA" id="ARBA00009032"/>
    </source>
</evidence>
<evidence type="ECO:0000313" key="17">
    <source>
        <dbReference type="Proteomes" id="UP000199135"/>
    </source>
</evidence>
<feature type="domain" description="4Fe-4S ferredoxin-type" evidence="13">
    <location>
        <begin position="744"/>
        <end position="773"/>
    </location>
</feature>
<dbReference type="PANTHER" id="PTHR32154:SF0">
    <property type="entry name" value="PYRUVATE-FLAVODOXIN OXIDOREDUCTASE-RELATED"/>
    <property type="match status" value="1"/>
</dbReference>
<feature type="binding site" evidence="12">
    <location>
        <position position="827"/>
    </location>
    <ligand>
        <name>[4Fe-4S] cluster</name>
        <dbReference type="ChEBI" id="CHEBI:49883"/>
        <label>3</label>
    </ligand>
</feature>
<feature type="binding site" evidence="12">
    <location>
        <position position="824"/>
    </location>
    <ligand>
        <name>[4Fe-4S] cluster</name>
        <dbReference type="ChEBI" id="CHEBI:49883"/>
        <label>3</label>
    </ligand>
</feature>